<comment type="similarity">
    <text evidence="3">Belongs to the AAA ATPase family. Highly divergent.</text>
</comment>
<reference evidence="6 7" key="1">
    <citation type="submission" date="2016-11" db="EMBL/GenBank/DDBJ databases">
        <title>Draft Genome Sequences of Nine Cyanobacterial Strains from Diverse Habitats.</title>
        <authorList>
            <person name="Zhu T."/>
            <person name="Hou S."/>
            <person name="Lu X."/>
            <person name="Hess W.R."/>
        </authorList>
    </citation>
    <scope>NUCLEOTIDE SEQUENCE [LARGE SCALE GENOMIC DNA]</scope>
    <source>
        <strain evidence="6 7">IAM M-71</strain>
    </source>
</reference>
<accession>A0A1U7I450</accession>
<dbReference type="Gene3D" id="1.10.8.60">
    <property type="match status" value="1"/>
</dbReference>
<protein>
    <recommendedName>
        <fullName evidence="4">Uncharacterized AAA domain-containing protein ycf46</fullName>
    </recommendedName>
</protein>
<evidence type="ECO:0000256" key="3">
    <source>
        <dbReference type="ARBA" id="ARBA00038088"/>
    </source>
</evidence>
<comment type="caution">
    <text evidence="6">The sequence shown here is derived from an EMBL/GenBank/DDBJ whole genome shotgun (WGS) entry which is preliminary data.</text>
</comment>
<dbReference type="InterPro" id="IPR027417">
    <property type="entry name" value="P-loop_NTPase"/>
</dbReference>
<dbReference type="SMART" id="SM00382">
    <property type="entry name" value="AAA"/>
    <property type="match status" value="1"/>
</dbReference>
<dbReference type="GO" id="GO:0005524">
    <property type="term" value="F:ATP binding"/>
    <property type="evidence" value="ECO:0007669"/>
    <property type="project" value="UniProtKB-KW"/>
</dbReference>
<evidence type="ECO:0000313" key="7">
    <source>
        <dbReference type="Proteomes" id="UP000185860"/>
    </source>
</evidence>
<dbReference type="AlphaFoldDB" id="A0A1U7I450"/>
<keyword evidence="1" id="KW-0547">Nucleotide-binding</keyword>
<organism evidence="6 7">
    <name type="scientific">[Phormidium ambiguum] IAM M-71</name>
    <dbReference type="NCBI Taxonomy" id="454136"/>
    <lineage>
        <taxon>Bacteria</taxon>
        <taxon>Bacillati</taxon>
        <taxon>Cyanobacteriota</taxon>
        <taxon>Cyanophyceae</taxon>
        <taxon>Oscillatoriophycideae</taxon>
        <taxon>Aerosakkonematales</taxon>
        <taxon>Aerosakkonemataceae</taxon>
        <taxon>Floridanema</taxon>
    </lineage>
</organism>
<evidence type="ECO:0000259" key="5">
    <source>
        <dbReference type="SMART" id="SM00382"/>
    </source>
</evidence>
<keyword evidence="2" id="KW-0067">ATP-binding</keyword>
<dbReference type="PANTHER" id="PTHR42960:SF1">
    <property type="entry name" value="YCF46 PROTEIN"/>
    <property type="match status" value="1"/>
</dbReference>
<dbReference type="STRING" id="454136.NIES2119_29970"/>
<dbReference type="OrthoDB" id="440448at2"/>
<dbReference type="Gene3D" id="3.40.50.300">
    <property type="entry name" value="P-loop containing nucleotide triphosphate hydrolases"/>
    <property type="match status" value="1"/>
</dbReference>
<dbReference type="PANTHER" id="PTHR42960">
    <property type="entry name" value="YCF46 PROTEIN"/>
    <property type="match status" value="1"/>
</dbReference>
<evidence type="ECO:0000256" key="1">
    <source>
        <dbReference type="ARBA" id="ARBA00022741"/>
    </source>
</evidence>
<dbReference type="InterPro" id="IPR003959">
    <property type="entry name" value="ATPase_AAA_core"/>
</dbReference>
<evidence type="ECO:0000256" key="2">
    <source>
        <dbReference type="ARBA" id="ARBA00022840"/>
    </source>
</evidence>
<proteinExistence type="inferred from homology"/>
<dbReference type="Proteomes" id="UP000185860">
    <property type="component" value="Unassembled WGS sequence"/>
</dbReference>
<evidence type="ECO:0000313" key="6">
    <source>
        <dbReference type="EMBL" id="OKH30902.1"/>
    </source>
</evidence>
<gene>
    <name evidence="6" type="ORF">NIES2119_29970</name>
</gene>
<dbReference type="RefSeq" id="WP_073597150.1">
    <property type="nucleotide sequence ID" value="NZ_MRCE01000057.1"/>
</dbReference>
<name>A0A1U7I450_9CYAN</name>
<feature type="domain" description="AAA+ ATPase" evidence="5">
    <location>
        <begin position="295"/>
        <end position="427"/>
    </location>
</feature>
<dbReference type="SUPFAM" id="SSF52540">
    <property type="entry name" value="P-loop containing nucleoside triphosphate hydrolases"/>
    <property type="match status" value="1"/>
</dbReference>
<evidence type="ECO:0000256" key="4">
    <source>
        <dbReference type="ARBA" id="ARBA00040480"/>
    </source>
</evidence>
<sequence length="549" mass="61263">MFDTDQLCTWLRAGIATVTVDTPAASEPALVDQIVVDLHKRYRTILQWDCGHQFLTVTPVIQRNVITKIDKTITNGVKVEAHPIVTFIKHLESLIQESLSDEETNPTLIIAKDFLEFIGKLDSRRDWIRLAQDLFFDLKRSPHRLILIHQGLNIPHYFKDLVWEMSNQLPNSSEVEQIKQHKLTTLGANARENNVSFEMSLCDQQLGHLTRALQGMTPEGIEDILQVAAISHRGINQRAIDQILEIKKQHLAAKGVTFAPPPDVPVQGLPAITTWASLQLPLLDSNARAAHNLEKPANILCVGVSGTGKSLSVKALAASWAIPCLALDMGKLMSKELGSSEANLRNILQQAEALAPCLLWIDEMDKQLTQRSSDTDGGTTARMVGTLLTWLEENKADVIVAATANRPWGFSQEMLRRFKVFYVDLPDYQTRAEIWKVQMEHYLIEAESELIELLAENSVSYTGAEIRNIVKEAATEAFANGSPRMVSCDRLLALLNRKPAQWSSDTEELAALRQWATSGGAELAAPIEQQSRVISSNNNGYLEREVSWQ</sequence>
<dbReference type="InterPro" id="IPR003593">
    <property type="entry name" value="AAA+_ATPase"/>
</dbReference>
<dbReference type="Pfam" id="PF00004">
    <property type="entry name" value="AAA"/>
    <property type="match status" value="1"/>
</dbReference>
<dbReference type="GO" id="GO:0016887">
    <property type="term" value="F:ATP hydrolysis activity"/>
    <property type="evidence" value="ECO:0007669"/>
    <property type="project" value="InterPro"/>
</dbReference>
<dbReference type="EMBL" id="MRCE01000057">
    <property type="protein sequence ID" value="OKH30902.1"/>
    <property type="molecule type" value="Genomic_DNA"/>
</dbReference>
<dbReference type="InterPro" id="IPR052381">
    <property type="entry name" value="AAA_domain_protein"/>
</dbReference>